<proteinExistence type="predicted"/>
<sequence length="99" mass="11613">MAATTASSFLPQTQSCVSLSVVTSPSLHRHHNHSDDEDSDHHSSNRKSVQFSRFLVVHETWCNDEYDRTSMEPARLNFKEYSELLQLRCDLRREMEKMR</sequence>
<feature type="region of interest" description="Disordered" evidence="1">
    <location>
        <begin position="27"/>
        <end position="47"/>
    </location>
</feature>
<gene>
    <name evidence="2" type="ORF">AGERDE_LOCUS10408</name>
</gene>
<protein>
    <submittedName>
        <fullName evidence="2">9042_t:CDS:1</fullName>
    </submittedName>
</protein>
<dbReference type="EMBL" id="CAJVPL010003209">
    <property type="protein sequence ID" value="CAG8628375.1"/>
    <property type="molecule type" value="Genomic_DNA"/>
</dbReference>
<reference evidence="2" key="1">
    <citation type="submission" date="2021-06" db="EMBL/GenBank/DDBJ databases">
        <authorList>
            <person name="Kallberg Y."/>
            <person name="Tangrot J."/>
            <person name="Rosling A."/>
        </authorList>
    </citation>
    <scope>NUCLEOTIDE SEQUENCE</scope>
    <source>
        <strain evidence="2">MT106</strain>
    </source>
</reference>
<dbReference type="OrthoDB" id="5596610at2759"/>
<organism evidence="2 3">
    <name type="scientific">Ambispora gerdemannii</name>
    <dbReference type="NCBI Taxonomy" id="144530"/>
    <lineage>
        <taxon>Eukaryota</taxon>
        <taxon>Fungi</taxon>
        <taxon>Fungi incertae sedis</taxon>
        <taxon>Mucoromycota</taxon>
        <taxon>Glomeromycotina</taxon>
        <taxon>Glomeromycetes</taxon>
        <taxon>Archaeosporales</taxon>
        <taxon>Ambisporaceae</taxon>
        <taxon>Ambispora</taxon>
    </lineage>
</organism>
<dbReference type="Proteomes" id="UP000789831">
    <property type="component" value="Unassembled WGS sequence"/>
</dbReference>
<dbReference type="AlphaFoldDB" id="A0A9N9D9Q8"/>
<evidence type="ECO:0000313" key="3">
    <source>
        <dbReference type="Proteomes" id="UP000789831"/>
    </source>
</evidence>
<evidence type="ECO:0000256" key="1">
    <source>
        <dbReference type="SAM" id="MobiDB-lite"/>
    </source>
</evidence>
<keyword evidence="3" id="KW-1185">Reference proteome</keyword>
<feature type="non-terminal residue" evidence="2">
    <location>
        <position position="99"/>
    </location>
</feature>
<comment type="caution">
    <text evidence="2">The sequence shown here is derived from an EMBL/GenBank/DDBJ whole genome shotgun (WGS) entry which is preliminary data.</text>
</comment>
<accession>A0A9N9D9Q8</accession>
<name>A0A9N9D9Q8_9GLOM</name>
<evidence type="ECO:0000313" key="2">
    <source>
        <dbReference type="EMBL" id="CAG8628375.1"/>
    </source>
</evidence>